<dbReference type="EMBL" id="PFAF01000004">
    <property type="protein sequence ID" value="PIR99253.1"/>
    <property type="molecule type" value="Genomic_DNA"/>
</dbReference>
<organism evidence="2 3">
    <name type="scientific">Candidatus Collierbacteria bacterium CG10_big_fil_rev_8_21_14_0_10_44_9</name>
    <dbReference type="NCBI Taxonomy" id="1974535"/>
    <lineage>
        <taxon>Bacteria</taxon>
        <taxon>Candidatus Collieribacteriota</taxon>
    </lineage>
</organism>
<evidence type="ECO:0000256" key="1">
    <source>
        <dbReference type="SAM" id="MobiDB-lite"/>
    </source>
</evidence>
<dbReference type="Proteomes" id="UP000230796">
    <property type="component" value="Unassembled WGS sequence"/>
</dbReference>
<sequence length="78" mass="8619">MSPNDEPVPQLTSEGDSSISSINQVQAIERSRNAMIKTRAEVGEYVELPLLPACLDLWDKNVRTLATSANARDLYDGR</sequence>
<feature type="non-terminal residue" evidence="2">
    <location>
        <position position="78"/>
    </location>
</feature>
<proteinExistence type="predicted"/>
<reference evidence="3" key="1">
    <citation type="submission" date="2017-09" db="EMBL/GenBank/DDBJ databases">
        <title>Depth-based differentiation of microbial function through sediment-hosted aquifers and enrichment of novel symbionts in the deep terrestrial subsurface.</title>
        <authorList>
            <person name="Probst A.J."/>
            <person name="Ladd B."/>
            <person name="Jarett J.K."/>
            <person name="Geller-Mcgrath D.E."/>
            <person name="Sieber C.M.K."/>
            <person name="Emerson J.B."/>
            <person name="Anantharaman K."/>
            <person name="Thomas B.C."/>
            <person name="Malmstrom R."/>
            <person name="Stieglmeier M."/>
            <person name="Klingl A."/>
            <person name="Woyke T."/>
            <person name="Ryan C.M."/>
            <person name="Banfield J.F."/>
        </authorList>
    </citation>
    <scope>NUCLEOTIDE SEQUENCE [LARGE SCALE GENOMIC DNA]</scope>
</reference>
<evidence type="ECO:0000313" key="3">
    <source>
        <dbReference type="Proteomes" id="UP000230796"/>
    </source>
</evidence>
<name>A0A2H0VJK2_9BACT</name>
<comment type="caution">
    <text evidence="2">The sequence shown here is derived from an EMBL/GenBank/DDBJ whole genome shotgun (WGS) entry which is preliminary data.</text>
</comment>
<protein>
    <submittedName>
        <fullName evidence="2">Uncharacterized protein</fullName>
    </submittedName>
</protein>
<accession>A0A2H0VJK2</accession>
<gene>
    <name evidence="2" type="ORF">COT87_00365</name>
</gene>
<evidence type="ECO:0000313" key="2">
    <source>
        <dbReference type="EMBL" id="PIR99253.1"/>
    </source>
</evidence>
<dbReference type="AlphaFoldDB" id="A0A2H0VJK2"/>
<feature type="compositionally biased region" description="Polar residues" evidence="1">
    <location>
        <begin position="10"/>
        <end position="22"/>
    </location>
</feature>
<feature type="region of interest" description="Disordered" evidence="1">
    <location>
        <begin position="1"/>
        <end position="22"/>
    </location>
</feature>